<feature type="non-terminal residue" evidence="1">
    <location>
        <position position="1"/>
    </location>
</feature>
<dbReference type="EMBL" id="ML994650">
    <property type="protein sequence ID" value="KAF2181968.1"/>
    <property type="molecule type" value="Genomic_DNA"/>
</dbReference>
<keyword evidence="2" id="KW-1185">Reference proteome</keyword>
<proteinExistence type="predicted"/>
<dbReference type="AlphaFoldDB" id="A0A6A6DUX3"/>
<name>A0A6A6DUX3_9PEZI</name>
<evidence type="ECO:0000313" key="1">
    <source>
        <dbReference type="EMBL" id="KAF2181968.1"/>
    </source>
</evidence>
<reference evidence="1" key="1">
    <citation type="journal article" date="2020" name="Stud. Mycol.">
        <title>101 Dothideomycetes genomes: a test case for predicting lifestyles and emergence of pathogens.</title>
        <authorList>
            <person name="Haridas S."/>
            <person name="Albert R."/>
            <person name="Binder M."/>
            <person name="Bloem J."/>
            <person name="Labutti K."/>
            <person name="Salamov A."/>
            <person name="Andreopoulos B."/>
            <person name="Baker S."/>
            <person name="Barry K."/>
            <person name="Bills G."/>
            <person name="Bluhm B."/>
            <person name="Cannon C."/>
            <person name="Castanera R."/>
            <person name="Culley D."/>
            <person name="Daum C."/>
            <person name="Ezra D."/>
            <person name="Gonzalez J."/>
            <person name="Henrissat B."/>
            <person name="Kuo A."/>
            <person name="Liang C."/>
            <person name="Lipzen A."/>
            <person name="Lutzoni F."/>
            <person name="Magnuson J."/>
            <person name="Mondo S."/>
            <person name="Nolan M."/>
            <person name="Ohm R."/>
            <person name="Pangilinan J."/>
            <person name="Park H.-J."/>
            <person name="Ramirez L."/>
            <person name="Alfaro M."/>
            <person name="Sun H."/>
            <person name="Tritt A."/>
            <person name="Yoshinaga Y."/>
            <person name="Zwiers L.-H."/>
            <person name="Turgeon B."/>
            <person name="Goodwin S."/>
            <person name="Spatafora J."/>
            <person name="Crous P."/>
            <person name="Grigoriev I."/>
        </authorList>
    </citation>
    <scope>NUCLEOTIDE SEQUENCE</scope>
    <source>
        <strain evidence="1">CBS 207.26</strain>
    </source>
</reference>
<dbReference type="Proteomes" id="UP000800200">
    <property type="component" value="Unassembled WGS sequence"/>
</dbReference>
<gene>
    <name evidence="1" type="ORF">K469DRAFT_587872</name>
</gene>
<sequence length="53" mass="6146">KLSFSSNHEALLYAWGDSIFTADILIHDYVMPVTQNLKSALRSLRLKKDRRLL</sequence>
<organism evidence="1 2">
    <name type="scientific">Zopfia rhizophila CBS 207.26</name>
    <dbReference type="NCBI Taxonomy" id="1314779"/>
    <lineage>
        <taxon>Eukaryota</taxon>
        <taxon>Fungi</taxon>
        <taxon>Dikarya</taxon>
        <taxon>Ascomycota</taxon>
        <taxon>Pezizomycotina</taxon>
        <taxon>Dothideomycetes</taxon>
        <taxon>Dothideomycetes incertae sedis</taxon>
        <taxon>Zopfiaceae</taxon>
        <taxon>Zopfia</taxon>
    </lineage>
</organism>
<accession>A0A6A6DUX3</accession>
<protein>
    <submittedName>
        <fullName evidence="1">Uncharacterized protein</fullName>
    </submittedName>
</protein>
<evidence type="ECO:0000313" key="2">
    <source>
        <dbReference type="Proteomes" id="UP000800200"/>
    </source>
</evidence>